<proteinExistence type="predicted"/>
<dbReference type="Gene3D" id="3.80.10.10">
    <property type="entry name" value="Ribonuclease Inhibitor"/>
    <property type="match status" value="1"/>
</dbReference>
<sequence>MWLAFIKPKHEYGVAPGKGSFFCLIHKDNLRILITRSGSIHMSAFDPSVLWLNPKALPAVISGTGVRMTRARPRRSGLFMDEALQRALSRRESSNTPSSSLIPLSYHPTIVRFLPSVPKFALLTGLGTMCSRCGMKISRELATPLLYQNVSLFTESAVRQYCRSIENNPKLALLVQSFSIASSATPQDVSSQLTFLHEIHSALKRMSSLTELSIFLDEKPPYQQRHWIFEGTAFRLRCLKLGMDYDSGLIDFLTHQPSIESLTLLGAIPNHLTSMRLDLPETALPNLRHFHGHYTQVLAFVPRRPVQSVYITLVDDTGEFEDSDVFTCLKDTVETIAQNAGPLEEITFEDEDTDYGLLEVVLCNLPHLKAVTLYVSQYGQSWVSKIFQERVFLLKILMGIQLRYSNPQWFGFVRSKSPGQLAQLQSLNITHDIYASPLDRPPVITLDFNPIFVLRTTFHDSLYAPFLRSEA</sequence>
<accession>L8WRP4</accession>
<evidence type="ECO:0000313" key="1">
    <source>
        <dbReference type="EMBL" id="ELU39462.1"/>
    </source>
</evidence>
<dbReference type="AlphaFoldDB" id="L8WRP4"/>
<dbReference type="EMBL" id="AFRT01001764">
    <property type="protein sequence ID" value="ELU39462.1"/>
    <property type="molecule type" value="Genomic_DNA"/>
</dbReference>
<dbReference type="HOGENOM" id="CLU_580297_0_0_1"/>
<keyword evidence="2" id="KW-1185">Reference proteome</keyword>
<evidence type="ECO:0000313" key="2">
    <source>
        <dbReference type="Proteomes" id="UP000011668"/>
    </source>
</evidence>
<gene>
    <name evidence="1" type="ORF">AG1IA_06508</name>
</gene>
<dbReference type="OrthoDB" id="613763at2759"/>
<comment type="caution">
    <text evidence="1">The sequence shown here is derived from an EMBL/GenBank/DDBJ whole genome shotgun (WGS) entry which is preliminary data.</text>
</comment>
<protein>
    <submittedName>
        <fullName evidence="1">Uncharacterized protein</fullName>
    </submittedName>
</protein>
<organism evidence="1 2">
    <name type="scientific">Thanatephorus cucumeris (strain AG1-IA)</name>
    <name type="common">Rice sheath blight fungus</name>
    <name type="synonym">Rhizoctonia solani</name>
    <dbReference type="NCBI Taxonomy" id="983506"/>
    <lineage>
        <taxon>Eukaryota</taxon>
        <taxon>Fungi</taxon>
        <taxon>Dikarya</taxon>
        <taxon>Basidiomycota</taxon>
        <taxon>Agaricomycotina</taxon>
        <taxon>Agaricomycetes</taxon>
        <taxon>Cantharellales</taxon>
        <taxon>Ceratobasidiaceae</taxon>
        <taxon>Rhizoctonia</taxon>
        <taxon>Rhizoctonia solani AG-1</taxon>
    </lineage>
</organism>
<name>L8WRP4_THACA</name>
<reference evidence="1 2" key="1">
    <citation type="journal article" date="2013" name="Nat. Commun.">
        <title>The evolution and pathogenic mechanisms of the rice sheath blight pathogen.</title>
        <authorList>
            <person name="Zheng A."/>
            <person name="Lin R."/>
            <person name="Xu L."/>
            <person name="Qin P."/>
            <person name="Tang C."/>
            <person name="Ai P."/>
            <person name="Zhang D."/>
            <person name="Liu Y."/>
            <person name="Sun Z."/>
            <person name="Feng H."/>
            <person name="Wang Y."/>
            <person name="Chen Y."/>
            <person name="Liang X."/>
            <person name="Fu R."/>
            <person name="Li Q."/>
            <person name="Zhang J."/>
            <person name="Yu X."/>
            <person name="Xie Z."/>
            <person name="Ding L."/>
            <person name="Guan P."/>
            <person name="Tang J."/>
            <person name="Liang Y."/>
            <person name="Wang S."/>
            <person name="Deng Q."/>
            <person name="Li S."/>
            <person name="Zhu J."/>
            <person name="Wang L."/>
            <person name="Liu H."/>
            <person name="Li P."/>
        </authorList>
    </citation>
    <scope>NUCLEOTIDE SEQUENCE [LARGE SCALE GENOMIC DNA]</scope>
    <source>
        <strain evidence="2">AG-1 IA</strain>
    </source>
</reference>
<dbReference type="Proteomes" id="UP000011668">
    <property type="component" value="Unassembled WGS sequence"/>
</dbReference>
<dbReference type="InterPro" id="IPR032675">
    <property type="entry name" value="LRR_dom_sf"/>
</dbReference>